<accession>A0AAD2XYQ4</accession>
<dbReference type="AlphaFoldDB" id="A0AAD2XYQ4"/>
<sequence length="174" mass="19241">MQKSEPGRMIEIRVNGALLVSIDTSKAVAADYICFLRTVSESLMHIESLEREANASGKTIKHATFSTFGSIPITEAGKMITTLHVDASAVAGQTRVVEAVSKRYAPLIEKIPRERIEVIVGNLIVELRALIFSYNVTTTAADGTSKTVRTLRYRGDIKDFTTAFWARELHFVHS</sequence>
<protein>
    <submittedName>
        <fullName evidence="1">Uncharacterized protein</fullName>
    </submittedName>
</protein>
<reference evidence="1" key="1">
    <citation type="submission" date="2021-07" db="EMBL/GenBank/DDBJ databases">
        <authorList>
            <consortium name="Clinical and Environmental Microbiology Branch: Whole genome sequencing antimicrobial resistance pathogens in the healthcare setting"/>
        </authorList>
    </citation>
    <scope>NUCLEOTIDE SEQUENCE</scope>
    <source>
        <strain evidence="1">2021DK-00049</strain>
    </source>
</reference>
<name>A0AAD2XYQ4_CITFR</name>
<organism evidence="1">
    <name type="scientific">Citrobacter freundii</name>
    <dbReference type="NCBI Taxonomy" id="546"/>
    <lineage>
        <taxon>Bacteria</taxon>
        <taxon>Pseudomonadati</taxon>
        <taxon>Pseudomonadota</taxon>
        <taxon>Gammaproteobacteria</taxon>
        <taxon>Enterobacterales</taxon>
        <taxon>Enterobacteriaceae</taxon>
        <taxon>Citrobacter</taxon>
        <taxon>Citrobacter freundii complex</taxon>
    </lineage>
</organism>
<dbReference type="RefSeq" id="WP_252773168.1">
    <property type="nucleotide sequence ID" value="NZ_JAMXKN010000053.1"/>
</dbReference>
<evidence type="ECO:0000313" key="1">
    <source>
        <dbReference type="EMBL" id="EHT9941585.1"/>
    </source>
</evidence>
<dbReference type="EMBL" id="ABBJDF010000035">
    <property type="protein sequence ID" value="EHT9941585.1"/>
    <property type="molecule type" value="Genomic_DNA"/>
</dbReference>
<proteinExistence type="predicted"/>
<comment type="caution">
    <text evidence="1">The sequence shown here is derived from an EMBL/GenBank/DDBJ whole genome shotgun (WGS) entry which is preliminary data.</text>
</comment>
<gene>
    <name evidence="1" type="ORF">KY227_004739</name>
</gene>